<reference evidence="4" key="1">
    <citation type="submission" date="2022-06" db="EMBL/GenBank/DDBJ databases">
        <title>New cyanobacteria of genus Symplocastrum in benthos of Lake Baikal.</title>
        <authorList>
            <person name="Sorokovikova E."/>
            <person name="Tikhonova I."/>
            <person name="Krasnopeev A."/>
            <person name="Evseev P."/>
            <person name="Gladkikh A."/>
            <person name="Belykh O."/>
        </authorList>
    </citation>
    <scope>NUCLEOTIDE SEQUENCE</scope>
    <source>
        <strain evidence="4">BBK-W-15</strain>
    </source>
</reference>
<feature type="domain" description="Piwi" evidence="3">
    <location>
        <begin position="462"/>
        <end position="747"/>
    </location>
</feature>
<dbReference type="Pfam" id="PF02171">
    <property type="entry name" value="Piwi"/>
    <property type="match status" value="1"/>
</dbReference>
<dbReference type="InterPro" id="IPR036397">
    <property type="entry name" value="RNaseH_sf"/>
</dbReference>
<sequence length="759" mass="86296">MTAAIVQSTQQVPASPLFLSEIFPLTISKPNLICFRLSAEIEREIGNRLGWRFSQKFGDIIVIYEQKYFWVLAKPNKSMPSQGEWREALAEIQEDLKKDLGDRYYSIQWVRDPQITASILAQLAVRVLKIARPFSSDTIWSKNQVEVRREVKLWAETFDFNNVTYPALVLTPSSYFTFKGTLADFYENHPYRQNPKELLICLKVREIEKNSSATIIGLPGTIGEFREELIAKATGAISKQALQEAPDDQPVVAVKFSKDSKEFHYPMAALSPSVTEETADRFEVKHGDLLKETKISYKDRKECLLCYKQQAANALKIYGFKLADNCINSRDQSSLFLTPLFKLNETNLLFGQGVFGKRDAVLKGLSQGGVYRRHDDYRNSSREIRISVLKIGDFKVKSFFLEEVRKRLKKYKFETLSLMDEQTKKIDENRVKVVSIDGLNGSEARFRVEQALDELLAIPPDIVLTFLPQSDRNADKSEDGSFYSFISSRLLRRGIASQVIYEETLKNTSNYSNILNQVVPGILAKLGNLPFILAQPLDIADYFIGLDISRMSKKNGKGSRNVCASVRLYDNRGEFIGYRLEDAMTEGEEIDKQTLERFLPATDLKGKTVLIYRDGRFCGNEVKHLRERGKAIGAEFILVESTKSQIPRLYNYQNSMLQAPTKGLVLRLSKYEVILVTTEVKSEKMGLPCPLRLKVIPDEGQQVSLESLVEATLKLTLLHHGALKEPRLPVPLFGADRIAYRRLQGISPGVLEGNRQFWL</sequence>
<dbReference type="Proteomes" id="UP001204953">
    <property type="component" value="Unassembled WGS sequence"/>
</dbReference>
<name>A0AAE3KLE2_9CYAN</name>
<dbReference type="PROSITE" id="PS50822">
    <property type="entry name" value="PIWI"/>
    <property type="match status" value="1"/>
</dbReference>
<comment type="caution">
    <text evidence="4">The sequence shown here is derived from an EMBL/GenBank/DDBJ whole genome shotgun (WGS) entry which is preliminary data.</text>
</comment>
<dbReference type="EMBL" id="JAMZMM010000055">
    <property type="protein sequence ID" value="MCP2728445.1"/>
    <property type="molecule type" value="Genomic_DNA"/>
</dbReference>
<dbReference type="SMART" id="SM00950">
    <property type="entry name" value="Piwi"/>
    <property type="match status" value="1"/>
</dbReference>
<evidence type="ECO:0000313" key="4">
    <source>
        <dbReference type="EMBL" id="MCP2728445.1"/>
    </source>
</evidence>
<gene>
    <name evidence="4" type="ORF">NJ959_08150</name>
</gene>
<dbReference type="Gene3D" id="3.30.420.10">
    <property type="entry name" value="Ribonuclease H-like superfamily/Ribonuclease H"/>
    <property type="match status" value="1"/>
</dbReference>
<evidence type="ECO:0000256" key="2">
    <source>
        <dbReference type="ARBA" id="ARBA00035032"/>
    </source>
</evidence>
<comment type="similarity">
    <text evidence="1">Belongs to the argonaute family. Long pAgo subfamily.</text>
</comment>
<evidence type="ECO:0000313" key="5">
    <source>
        <dbReference type="Proteomes" id="UP001204953"/>
    </source>
</evidence>
<proteinExistence type="inferred from homology"/>
<accession>A0AAE3KLE2</accession>
<dbReference type="GO" id="GO:0003676">
    <property type="term" value="F:nucleic acid binding"/>
    <property type="evidence" value="ECO:0007669"/>
    <property type="project" value="InterPro"/>
</dbReference>
<dbReference type="InterPro" id="IPR003165">
    <property type="entry name" value="Piwi"/>
</dbReference>
<organism evidence="4 5">
    <name type="scientific">Limnofasciculus baicalensis BBK-W-15</name>
    <dbReference type="NCBI Taxonomy" id="2699891"/>
    <lineage>
        <taxon>Bacteria</taxon>
        <taxon>Bacillati</taxon>
        <taxon>Cyanobacteriota</taxon>
        <taxon>Cyanophyceae</taxon>
        <taxon>Coleofasciculales</taxon>
        <taxon>Coleofasciculaceae</taxon>
        <taxon>Limnofasciculus</taxon>
        <taxon>Limnofasciculus baicalensis</taxon>
    </lineage>
</organism>
<dbReference type="InterPro" id="IPR012337">
    <property type="entry name" value="RNaseH-like_sf"/>
</dbReference>
<evidence type="ECO:0000259" key="3">
    <source>
        <dbReference type="PROSITE" id="PS50822"/>
    </source>
</evidence>
<dbReference type="RefSeq" id="WP_254011242.1">
    <property type="nucleotide sequence ID" value="NZ_JAMZMM010000055.1"/>
</dbReference>
<dbReference type="SUPFAM" id="SSF53098">
    <property type="entry name" value="Ribonuclease H-like"/>
    <property type="match status" value="1"/>
</dbReference>
<evidence type="ECO:0000256" key="1">
    <source>
        <dbReference type="ARBA" id="ARBA00035012"/>
    </source>
</evidence>
<dbReference type="AlphaFoldDB" id="A0AAE3KLE2"/>
<dbReference type="Gene3D" id="3.40.50.2300">
    <property type="match status" value="1"/>
</dbReference>
<protein>
    <recommendedName>
        <fullName evidence="2">Protein argonaute</fullName>
    </recommendedName>
</protein>
<keyword evidence="5" id="KW-1185">Reference proteome</keyword>